<protein>
    <submittedName>
        <fullName evidence="7">UbiA family prenyltransferase</fullName>
    </submittedName>
</protein>
<feature type="transmembrane region" description="Helical" evidence="6">
    <location>
        <begin position="455"/>
        <end position="472"/>
    </location>
</feature>
<dbReference type="CDD" id="cd13963">
    <property type="entry name" value="PT_UbiA_2"/>
    <property type="match status" value="1"/>
</dbReference>
<keyword evidence="7" id="KW-0808">Transferase</keyword>
<dbReference type="AlphaFoldDB" id="A0A850QTA1"/>
<proteinExistence type="predicted"/>
<dbReference type="GO" id="GO:0016020">
    <property type="term" value="C:membrane"/>
    <property type="evidence" value="ECO:0007669"/>
    <property type="project" value="UniProtKB-SubCell"/>
</dbReference>
<dbReference type="InterPro" id="IPR023214">
    <property type="entry name" value="HAD_sf"/>
</dbReference>
<reference evidence="7 8" key="1">
    <citation type="submission" date="2020-06" db="EMBL/GenBank/DDBJ databases">
        <title>Photobacterium damselae subsp. damselae comparative genomics.</title>
        <authorList>
            <person name="Osorio C.R."/>
        </authorList>
    </citation>
    <scope>NUCLEOTIDE SEQUENCE [LARGE SCALE GENOMIC DNA]</scope>
    <source>
        <strain evidence="7 8">TW250/03</strain>
    </source>
</reference>
<name>A0A850QTA1_PHODD</name>
<dbReference type="InterPro" id="IPR050475">
    <property type="entry name" value="Prenyltransferase_related"/>
</dbReference>
<feature type="transmembrane region" description="Helical" evidence="6">
    <location>
        <begin position="383"/>
        <end position="405"/>
    </location>
</feature>
<dbReference type="Gene3D" id="1.10.357.140">
    <property type="entry name" value="UbiA prenyltransferase"/>
    <property type="match status" value="1"/>
</dbReference>
<feature type="transmembrane region" description="Helical" evidence="6">
    <location>
        <begin position="215"/>
        <end position="234"/>
    </location>
</feature>
<keyword evidence="3 6" id="KW-0812">Transmembrane</keyword>
<dbReference type="Gene3D" id="3.40.50.1000">
    <property type="entry name" value="HAD superfamily/HAD-like"/>
    <property type="match status" value="1"/>
</dbReference>
<dbReference type="Proteomes" id="UP000533429">
    <property type="component" value="Unassembled WGS sequence"/>
</dbReference>
<keyword evidence="5 6" id="KW-0472">Membrane</keyword>
<dbReference type="InterPro" id="IPR044878">
    <property type="entry name" value="UbiA_sf"/>
</dbReference>
<dbReference type="InterPro" id="IPR000537">
    <property type="entry name" value="UbiA_prenyltransferase"/>
</dbReference>
<gene>
    <name evidence="7" type="ORF">HWA77_22310</name>
</gene>
<comment type="subcellular location">
    <subcellularLocation>
        <location evidence="1">Membrane</location>
        <topology evidence="1">Multi-pass membrane protein</topology>
    </subcellularLocation>
</comment>
<dbReference type="PANTHER" id="PTHR42723:SF1">
    <property type="entry name" value="CHLOROPHYLL SYNTHASE, CHLOROPLASTIC"/>
    <property type="match status" value="1"/>
</dbReference>
<evidence type="ECO:0000256" key="2">
    <source>
        <dbReference type="ARBA" id="ARBA00022475"/>
    </source>
</evidence>
<dbReference type="SUPFAM" id="SSF56784">
    <property type="entry name" value="HAD-like"/>
    <property type="match status" value="1"/>
</dbReference>
<comment type="caution">
    <text evidence="7">The sequence shown here is derived from an EMBL/GenBank/DDBJ whole genome shotgun (WGS) entry which is preliminary data.</text>
</comment>
<keyword evidence="4 6" id="KW-1133">Transmembrane helix</keyword>
<dbReference type="Pfam" id="PF12710">
    <property type="entry name" value="HAD"/>
    <property type="match status" value="1"/>
</dbReference>
<feature type="transmembrane region" description="Helical" evidence="6">
    <location>
        <begin position="280"/>
        <end position="301"/>
    </location>
</feature>
<feature type="transmembrane region" description="Helical" evidence="6">
    <location>
        <begin position="308"/>
        <end position="328"/>
    </location>
</feature>
<evidence type="ECO:0000313" key="8">
    <source>
        <dbReference type="Proteomes" id="UP000533429"/>
    </source>
</evidence>
<evidence type="ECO:0000256" key="4">
    <source>
        <dbReference type="ARBA" id="ARBA00022989"/>
    </source>
</evidence>
<evidence type="ECO:0000256" key="3">
    <source>
        <dbReference type="ARBA" id="ARBA00022692"/>
    </source>
</evidence>
<keyword evidence="2" id="KW-1003">Cell membrane</keyword>
<sequence>MDKVFIVDLDGCLSKSDILEESLIVNLIRNPFKIFLLMSALLKGKVFFKRTVYRMFGFDPSSLSYDQRVIEMCKKKREQGYRVVLCTGSLHEIAIKIQEYLGIFDDVVGTDKVNNTGSEKVKTIQRKYPDAYVEYIGNSQDDIPLFEAFNSSFLINYKEKTLRSIKGKSVTVIGSPVCTFKNYFKMLRPHQWSKNVLAFVALISSHSYFYFDNILFSFSAFFCLSLCASSHYIVNDILDIVSDRQHETKRYREIPAGNVSLLVAMLLSFILMLVSLCVSYFINVTFFMSILAYLVITNIYSFVLKRELILDVVCLAILFTIRVVSGALAIDVDISPWLLSTSFFFFFSLALLKRKIELCNKAKHFNNDESINGRAYQTKDIPVVNSLGISSGITSCLVFALFISTNPYGYYSDAGEMILWFIIPAVLYWVSYIWILSERSYIDEDPIKFAIRDRTSLKILLTVFVLFILAGSL</sequence>
<feature type="transmembrane region" description="Helical" evidence="6">
    <location>
        <begin position="255"/>
        <end position="274"/>
    </location>
</feature>
<organism evidence="7 8">
    <name type="scientific">Photobacterium damselae subsp. damselae</name>
    <name type="common">Listonella damsela</name>
    <dbReference type="NCBI Taxonomy" id="85581"/>
    <lineage>
        <taxon>Bacteria</taxon>
        <taxon>Pseudomonadati</taxon>
        <taxon>Pseudomonadota</taxon>
        <taxon>Gammaproteobacteria</taxon>
        <taxon>Vibrionales</taxon>
        <taxon>Vibrionaceae</taxon>
        <taxon>Photobacterium</taxon>
    </lineage>
</organism>
<dbReference type="GO" id="GO:0016765">
    <property type="term" value="F:transferase activity, transferring alkyl or aryl (other than methyl) groups"/>
    <property type="evidence" value="ECO:0007669"/>
    <property type="project" value="InterPro"/>
</dbReference>
<dbReference type="EMBL" id="JABXOR010001442">
    <property type="protein sequence ID" value="NVP02947.1"/>
    <property type="molecule type" value="Genomic_DNA"/>
</dbReference>
<evidence type="ECO:0000256" key="6">
    <source>
        <dbReference type="SAM" id="Phobius"/>
    </source>
</evidence>
<evidence type="ECO:0000256" key="1">
    <source>
        <dbReference type="ARBA" id="ARBA00004141"/>
    </source>
</evidence>
<dbReference type="NCBIfam" id="NF006088">
    <property type="entry name" value="PRK08238.1"/>
    <property type="match status" value="1"/>
</dbReference>
<dbReference type="Pfam" id="PF01040">
    <property type="entry name" value="UbiA"/>
    <property type="match status" value="1"/>
</dbReference>
<dbReference type="InterPro" id="IPR036412">
    <property type="entry name" value="HAD-like_sf"/>
</dbReference>
<accession>A0A850QTA1</accession>
<feature type="transmembrane region" description="Helical" evidence="6">
    <location>
        <begin position="417"/>
        <end position="435"/>
    </location>
</feature>
<dbReference type="PANTHER" id="PTHR42723">
    <property type="entry name" value="CHLOROPHYLL SYNTHASE"/>
    <property type="match status" value="1"/>
</dbReference>
<evidence type="ECO:0000256" key="5">
    <source>
        <dbReference type="ARBA" id="ARBA00023136"/>
    </source>
</evidence>
<feature type="transmembrane region" description="Helical" evidence="6">
    <location>
        <begin position="334"/>
        <end position="352"/>
    </location>
</feature>
<evidence type="ECO:0000313" key="7">
    <source>
        <dbReference type="EMBL" id="NVP02947.1"/>
    </source>
</evidence>